<gene>
    <name evidence="1" type="ORF">Lpp22_1860</name>
</gene>
<protein>
    <recommendedName>
        <fullName evidence="3">Phage protein</fullName>
    </recommendedName>
</protein>
<sequence length="133" mass="15568">MKYRKKPVEIEAWHFTKENLKKGIPRWVDHLPVNKNGYEELNHDISLWSQYGREKIGGEIKTLEGKMTISENDYIIKGVHGELYPCKPDIFEETYEPSGRSVDGKLLAEKLAMPIKHELDKRSRDAQRRKGFL</sequence>
<dbReference type="AlphaFoldDB" id="A0A8E0I8Y7"/>
<comment type="caution">
    <text evidence="1">The sequence shown here is derived from an EMBL/GenBank/DDBJ whole genome shotgun (WGS) entry which is preliminary data.</text>
</comment>
<evidence type="ECO:0000313" key="2">
    <source>
        <dbReference type="Proteomes" id="UP000014257"/>
    </source>
</evidence>
<organism evidence="1 2">
    <name type="scientific">Lacticaseibacillus paracasei subsp. paracasei Lpp22</name>
    <dbReference type="NCBI Taxonomy" id="1256221"/>
    <lineage>
        <taxon>Bacteria</taxon>
        <taxon>Bacillati</taxon>
        <taxon>Bacillota</taxon>
        <taxon>Bacilli</taxon>
        <taxon>Lactobacillales</taxon>
        <taxon>Lactobacillaceae</taxon>
        <taxon>Lacticaseibacillus</taxon>
    </lineage>
</organism>
<reference evidence="1 2" key="1">
    <citation type="journal article" date="2013" name="PLoS ONE">
        <title>Lactobacillus paracasei comparative genomics: towards species pan-genome definition and exploitation of diversity.</title>
        <authorList>
            <person name="Smokvina T."/>
            <person name="Wels M."/>
            <person name="Polka J."/>
            <person name="Chervaux C."/>
            <person name="Brisse S."/>
            <person name="Boekhorst J."/>
            <person name="van Hylckama Vlieg J.E."/>
            <person name="Siezen R.J."/>
        </authorList>
    </citation>
    <scope>NUCLEOTIDE SEQUENCE [LARGE SCALE GENOMIC DNA]</scope>
    <source>
        <strain evidence="1 2">Lpp22</strain>
    </source>
</reference>
<dbReference type="EMBL" id="ANMI01000155">
    <property type="protein sequence ID" value="EPC27097.1"/>
    <property type="molecule type" value="Genomic_DNA"/>
</dbReference>
<name>A0A8E0I8Y7_LACPA</name>
<evidence type="ECO:0008006" key="3">
    <source>
        <dbReference type="Google" id="ProtNLM"/>
    </source>
</evidence>
<accession>A0A8E0I8Y7</accession>
<evidence type="ECO:0000313" key="1">
    <source>
        <dbReference type="EMBL" id="EPC27097.1"/>
    </source>
</evidence>
<proteinExistence type="predicted"/>
<dbReference type="Proteomes" id="UP000014257">
    <property type="component" value="Unassembled WGS sequence"/>
</dbReference>